<feature type="transmembrane region" description="Helical" evidence="1">
    <location>
        <begin position="165"/>
        <end position="190"/>
    </location>
</feature>
<dbReference type="PANTHER" id="PTHR43592:SF15">
    <property type="entry name" value="CAAX AMINO TERMINAL PROTEASE FAMILY PROTEIN"/>
    <property type="match status" value="1"/>
</dbReference>
<feature type="transmembrane region" description="Helical" evidence="1">
    <location>
        <begin position="104"/>
        <end position="127"/>
    </location>
</feature>
<dbReference type="PANTHER" id="PTHR43592">
    <property type="entry name" value="CAAX AMINO TERMINAL PROTEASE"/>
    <property type="match status" value="1"/>
</dbReference>
<proteinExistence type="predicted"/>
<dbReference type="eggNOG" id="COG1266">
    <property type="taxonomic scope" value="Bacteria"/>
</dbReference>
<evidence type="ECO:0000256" key="1">
    <source>
        <dbReference type="SAM" id="Phobius"/>
    </source>
</evidence>
<protein>
    <submittedName>
        <fullName evidence="3">Abortive infection protein</fullName>
    </submittedName>
</protein>
<dbReference type="KEGG" id="cpc:Cpar_1801"/>
<feature type="transmembrane region" description="Helical" evidence="1">
    <location>
        <begin position="20"/>
        <end position="41"/>
    </location>
</feature>
<dbReference type="MEROPS" id="G05.A04"/>
<organism evidence="3 4">
    <name type="scientific">Chlorobaculum parvum (strain DSM 263 / NCIMB 8327)</name>
    <name type="common">Chlorobium vibrioforme subsp. thiosulfatophilum</name>
    <dbReference type="NCBI Taxonomy" id="517417"/>
    <lineage>
        <taxon>Bacteria</taxon>
        <taxon>Pseudomonadati</taxon>
        <taxon>Chlorobiota</taxon>
        <taxon>Chlorobiia</taxon>
        <taxon>Chlorobiales</taxon>
        <taxon>Chlorobiaceae</taxon>
        <taxon>Chlorobaculum</taxon>
    </lineage>
</organism>
<evidence type="ECO:0000313" key="3">
    <source>
        <dbReference type="EMBL" id="ACF12193.1"/>
    </source>
</evidence>
<dbReference type="AlphaFoldDB" id="B3QQJ0"/>
<evidence type="ECO:0000313" key="4">
    <source>
        <dbReference type="Proteomes" id="UP000008811"/>
    </source>
</evidence>
<gene>
    <name evidence="3" type="ordered locus">Cpar_1801</name>
</gene>
<feature type="domain" description="CAAX prenyl protease 2/Lysostaphin resistance protein A-like" evidence="2">
    <location>
        <begin position="166"/>
        <end position="253"/>
    </location>
</feature>
<dbReference type="RefSeq" id="WP_012503026.1">
    <property type="nucleotide sequence ID" value="NC_011027.1"/>
</dbReference>
<feature type="transmembrane region" description="Helical" evidence="1">
    <location>
        <begin position="62"/>
        <end position="84"/>
    </location>
</feature>
<dbReference type="GO" id="GO:0004175">
    <property type="term" value="F:endopeptidase activity"/>
    <property type="evidence" value="ECO:0007669"/>
    <property type="project" value="UniProtKB-ARBA"/>
</dbReference>
<dbReference type="STRING" id="517417.Cpar_1801"/>
<feature type="transmembrane region" description="Helical" evidence="1">
    <location>
        <begin position="202"/>
        <end position="229"/>
    </location>
</feature>
<name>B3QQJ0_CHLP8</name>
<accession>B3QQJ0</accession>
<keyword evidence="1" id="KW-1133">Transmembrane helix</keyword>
<keyword evidence="1" id="KW-0472">Membrane</keyword>
<dbReference type="OrthoDB" id="1523022at2"/>
<reference evidence="3" key="1">
    <citation type="submission" date="2008-06" db="EMBL/GenBank/DDBJ databases">
        <title>Complete sequence of Chlorobaculum parvum NCIB 8327.</title>
        <authorList>
            <consortium name="US DOE Joint Genome Institute"/>
            <person name="Lucas S."/>
            <person name="Copeland A."/>
            <person name="Lapidus A."/>
            <person name="Glavina del Rio T."/>
            <person name="Dalin E."/>
            <person name="Tice H."/>
            <person name="Bruce D."/>
            <person name="Goodwin L."/>
            <person name="Pitluck S."/>
            <person name="Schmutz J."/>
            <person name="Larimer F."/>
            <person name="Land M."/>
            <person name="Hauser L."/>
            <person name="Kyrpides N."/>
            <person name="Mikhailova N."/>
            <person name="Zhao F."/>
            <person name="Li T."/>
            <person name="Liu Z."/>
            <person name="Overmann J."/>
            <person name="Bryant D.A."/>
            <person name="Richardson P."/>
        </authorList>
    </citation>
    <scope>NUCLEOTIDE SEQUENCE [LARGE SCALE GENOMIC DNA]</scope>
    <source>
        <strain evidence="3">NCIB 8327</strain>
    </source>
</reference>
<feature type="transmembrane region" description="Helical" evidence="1">
    <location>
        <begin position="281"/>
        <end position="301"/>
    </location>
</feature>
<dbReference type="Pfam" id="PF02517">
    <property type="entry name" value="Rce1-like"/>
    <property type="match status" value="1"/>
</dbReference>
<feature type="transmembrane region" description="Helical" evidence="1">
    <location>
        <begin position="241"/>
        <end position="261"/>
    </location>
</feature>
<dbReference type="Proteomes" id="UP000008811">
    <property type="component" value="Chromosome"/>
</dbReference>
<keyword evidence="4" id="KW-1185">Reference proteome</keyword>
<dbReference type="InterPro" id="IPR003675">
    <property type="entry name" value="Rce1/LyrA-like_dom"/>
</dbReference>
<evidence type="ECO:0000259" key="2">
    <source>
        <dbReference type="Pfam" id="PF02517"/>
    </source>
</evidence>
<dbReference type="EMBL" id="CP001099">
    <property type="protein sequence ID" value="ACF12193.1"/>
    <property type="molecule type" value="Genomic_DNA"/>
</dbReference>
<dbReference type="GO" id="GO:0080120">
    <property type="term" value="P:CAAX-box protein maturation"/>
    <property type="evidence" value="ECO:0007669"/>
    <property type="project" value="UniProtKB-ARBA"/>
</dbReference>
<keyword evidence="1" id="KW-0812">Transmembrane</keyword>
<sequence>MSPIDNPNSAVRPTLFKTVLVLVGILAGYLLAGGVLSFLALGGQSLEPVLRGQSAPLLQRMLLAQAIGQILALGLPVLLLASRLSGGTPFGRVNLRWLGVGKGGGLRSALVGGLGMLLLQPFLYSIVEVQVRLLPMLGEIGQALLKSQEQLDRLIRSLAGDTSPASLLGALLVFVLTPSICEELLFRGYIQKSLALNIKPLYAVLFSGLVFALFHLELFNLLPLTLLGWYIGYLYLKTDNLLVPAVAHGANNLAALVLLHLGGGQTGQAGEVVASSPILLWPWWVLVVVSLFIFSLLIRYFPEKPASAHAEKSMPGGRL</sequence>
<dbReference type="HOGENOM" id="CLU_865580_0_0_10"/>